<feature type="region of interest" description="Disordered" evidence="7">
    <location>
        <begin position="153"/>
        <end position="469"/>
    </location>
</feature>
<feature type="compositionally biased region" description="Basic and acidic residues" evidence="7">
    <location>
        <begin position="371"/>
        <end position="396"/>
    </location>
</feature>
<feature type="compositionally biased region" description="Basic and acidic residues" evidence="7">
    <location>
        <begin position="153"/>
        <end position="208"/>
    </location>
</feature>
<evidence type="ECO:0000313" key="9">
    <source>
        <dbReference type="EMBL" id="CAI3977144.1"/>
    </source>
</evidence>
<feature type="compositionally biased region" description="Low complexity" evidence="7">
    <location>
        <begin position="209"/>
        <end position="219"/>
    </location>
</feature>
<dbReference type="InterPro" id="IPR001965">
    <property type="entry name" value="Znf_PHD"/>
</dbReference>
<keyword evidence="4" id="KW-0862">Zinc</keyword>
<dbReference type="Pfam" id="PF00628">
    <property type="entry name" value="PHD"/>
    <property type="match status" value="1"/>
</dbReference>
<evidence type="ECO:0000256" key="5">
    <source>
        <dbReference type="ARBA" id="ARBA00023242"/>
    </source>
</evidence>
<dbReference type="EMBL" id="CAMXCT010000324">
    <property type="protein sequence ID" value="CAI3977144.1"/>
    <property type="molecule type" value="Genomic_DNA"/>
</dbReference>
<feature type="compositionally biased region" description="Basic and acidic residues" evidence="7">
    <location>
        <begin position="346"/>
        <end position="358"/>
    </location>
</feature>
<evidence type="ECO:0000259" key="8">
    <source>
        <dbReference type="PROSITE" id="PS50016"/>
    </source>
</evidence>
<feature type="compositionally biased region" description="Basic and acidic residues" evidence="7">
    <location>
        <begin position="672"/>
        <end position="682"/>
    </location>
</feature>
<dbReference type="OrthoDB" id="443562at2759"/>
<feature type="region of interest" description="Disordered" evidence="7">
    <location>
        <begin position="636"/>
        <end position="741"/>
    </location>
</feature>
<keyword evidence="5" id="KW-0539">Nucleus</keyword>
<dbReference type="Gene3D" id="3.30.40.10">
    <property type="entry name" value="Zinc/RING finger domain, C3HC4 (zinc finger)"/>
    <property type="match status" value="1"/>
</dbReference>
<evidence type="ECO:0000256" key="6">
    <source>
        <dbReference type="PROSITE-ProRule" id="PRU00146"/>
    </source>
</evidence>
<protein>
    <submittedName>
        <fullName evidence="11">PHD-type domain-containing protein</fullName>
    </submittedName>
</protein>
<dbReference type="InterPro" id="IPR013083">
    <property type="entry name" value="Znf_RING/FYVE/PHD"/>
</dbReference>
<comment type="caution">
    <text evidence="9">The sequence shown here is derived from an EMBL/GenBank/DDBJ whole genome shotgun (WGS) entry which is preliminary data.</text>
</comment>
<dbReference type="SMART" id="SM00249">
    <property type="entry name" value="PHD"/>
    <property type="match status" value="1"/>
</dbReference>
<evidence type="ECO:0000256" key="7">
    <source>
        <dbReference type="SAM" id="MobiDB-lite"/>
    </source>
</evidence>
<reference evidence="9" key="1">
    <citation type="submission" date="2022-10" db="EMBL/GenBank/DDBJ databases">
        <authorList>
            <person name="Chen Y."/>
            <person name="Dougan E. K."/>
            <person name="Chan C."/>
            <person name="Rhodes N."/>
            <person name="Thang M."/>
        </authorList>
    </citation>
    <scope>NUCLEOTIDE SEQUENCE</scope>
</reference>
<dbReference type="AlphaFoldDB" id="A0A9P1BPM8"/>
<feature type="domain" description="PHD-type" evidence="8">
    <location>
        <begin position="494"/>
        <end position="548"/>
    </location>
</feature>
<dbReference type="PANTHER" id="PTHR12628">
    <property type="entry name" value="POLYCOMB-LIKE TRANSCRIPTION FACTOR"/>
    <property type="match status" value="1"/>
</dbReference>
<reference evidence="10" key="2">
    <citation type="submission" date="2024-04" db="EMBL/GenBank/DDBJ databases">
        <authorList>
            <person name="Chen Y."/>
            <person name="Shah S."/>
            <person name="Dougan E. K."/>
            <person name="Thang M."/>
            <person name="Chan C."/>
        </authorList>
    </citation>
    <scope>NUCLEOTIDE SEQUENCE [LARGE SCALE GENOMIC DNA]</scope>
</reference>
<evidence type="ECO:0000313" key="12">
    <source>
        <dbReference type="Proteomes" id="UP001152797"/>
    </source>
</evidence>
<feature type="compositionally biased region" description="Polar residues" evidence="7">
    <location>
        <begin position="294"/>
        <end position="308"/>
    </location>
</feature>
<feature type="compositionally biased region" description="Basic and acidic residues" evidence="7">
    <location>
        <begin position="322"/>
        <end position="334"/>
    </location>
</feature>
<feature type="compositionally biased region" description="Basic and acidic residues" evidence="7">
    <location>
        <begin position="220"/>
        <end position="249"/>
    </location>
</feature>
<dbReference type="GO" id="GO:0005634">
    <property type="term" value="C:nucleus"/>
    <property type="evidence" value="ECO:0007669"/>
    <property type="project" value="UniProtKB-SubCell"/>
</dbReference>
<evidence type="ECO:0000256" key="3">
    <source>
        <dbReference type="ARBA" id="ARBA00022771"/>
    </source>
</evidence>
<comment type="subcellular location">
    <subcellularLocation>
        <location evidence="1">Nucleus</location>
    </subcellularLocation>
</comment>
<organism evidence="9">
    <name type="scientific">Cladocopium goreaui</name>
    <dbReference type="NCBI Taxonomy" id="2562237"/>
    <lineage>
        <taxon>Eukaryota</taxon>
        <taxon>Sar</taxon>
        <taxon>Alveolata</taxon>
        <taxon>Dinophyceae</taxon>
        <taxon>Suessiales</taxon>
        <taxon>Symbiodiniaceae</taxon>
        <taxon>Cladocopium</taxon>
    </lineage>
</organism>
<evidence type="ECO:0000313" key="11">
    <source>
        <dbReference type="EMBL" id="CAL4764456.1"/>
    </source>
</evidence>
<dbReference type="GO" id="GO:0003682">
    <property type="term" value="F:chromatin binding"/>
    <property type="evidence" value="ECO:0007669"/>
    <property type="project" value="TreeGrafter"/>
</dbReference>
<dbReference type="Proteomes" id="UP001152797">
    <property type="component" value="Unassembled WGS sequence"/>
</dbReference>
<feature type="compositionally biased region" description="Basic and acidic residues" evidence="7">
    <location>
        <begin position="280"/>
        <end position="293"/>
    </location>
</feature>
<evidence type="ECO:0000313" key="10">
    <source>
        <dbReference type="EMBL" id="CAL1130519.1"/>
    </source>
</evidence>
<dbReference type="GO" id="GO:0003677">
    <property type="term" value="F:DNA binding"/>
    <property type="evidence" value="ECO:0007669"/>
    <property type="project" value="TreeGrafter"/>
</dbReference>
<evidence type="ECO:0000256" key="1">
    <source>
        <dbReference type="ARBA" id="ARBA00004123"/>
    </source>
</evidence>
<name>A0A9P1BPM8_9DINO</name>
<sequence>MSQPGHATDWQSACIPPTIRRPWNVWENFLEDHVAEASSQAEEVTPEIREQIASVQAKGAKMAFLLLDESVQQQYIEVSYQELAAFANWRRSQVAQQESGAVPPATEFEGCWDLLNHDDKKEWLPQDPKAFLAADLQWAALVTNPLCQEAKKPFKGEKDQSKKVPVKAEAKKTSVPEAKVKEEPGRSADPKQGASDREKAVVVKKEIKQTATAQPPQKEQQQEVPKEKAKPVKKQEAPKEKAVVVKQEPKQVAPAKPPHRAQPQEAPKEKEKAKPVSKQEAPKEKAVVVKQERPQTASAQPPQKAQQETPKDKAKPLQTPDVAKEKAVEVKKEPMQTGHAKPQNQKVEKASSKEKAAKAADSTVMVAAQPRADKELPSKEKAVRAKKTKEAAEPAKRQAKAKAKSGTVSLEQRLRKKKKAASDDEVEDDKLMALVPRSDDEDADDADAPPEISKPRSRGKDAARAAPPGRMLVNRQHRAPLKEVAENLFPEALEASCCKCHGGSVSADNDLGMCDRCDKAFHQKCHGPPVTYFGNPEDQWFCSQCTLDLAEMRKLQLQVDDFCWVQATGETVAWPARVLRIDFSSLADPKPYWVQFFDAGPPEGAWVGEIHVKPWSDGPSFRSIVQARRRNAVRLAEADGAPQISAEERAPASRRKRPAEDPENPNARRRRAVAEDSPENRPRRSRRGEANVSLLTEPTACKRRARARSPADCLESPKPKRRQDVDPVSTEKQPRDKQAQSKIVETCNLISELKEQQRQVDQELAQQEAAV</sequence>
<dbReference type="SUPFAM" id="SSF57903">
    <property type="entry name" value="FYVE/PHD zinc finger"/>
    <property type="match status" value="1"/>
</dbReference>
<evidence type="ECO:0000256" key="4">
    <source>
        <dbReference type="ARBA" id="ARBA00022833"/>
    </source>
</evidence>
<feature type="compositionally biased region" description="Basic and acidic residues" evidence="7">
    <location>
        <begin position="715"/>
        <end position="725"/>
    </location>
</feature>
<keyword evidence="2" id="KW-0479">Metal-binding</keyword>
<feature type="compositionally biased region" description="Acidic residues" evidence="7">
    <location>
        <begin position="439"/>
        <end position="448"/>
    </location>
</feature>
<proteinExistence type="predicted"/>
<dbReference type="InterPro" id="IPR011011">
    <property type="entry name" value="Znf_FYVE_PHD"/>
</dbReference>
<dbReference type="GO" id="GO:0008270">
    <property type="term" value="F:zinc ion binding"/>
    <property type="evidence" value="ECO:0007669"/>
    <property type="project" value="UniProtKB-KW"/>
</dbReference>
<dbReference type="PROSITE" id="PS50016">
    <property type="entry name" value="ZF_PHD_2"/>
    <property type="match status" value="1"/>
</dbReference>
<accession>A0A9P1BPM8</accession>
<dbReference type="PANTHER" id="PTHR12628:SF10">
    <property type="entry name" value="HOMEOBOX DOMAIN-CONTAINING PROTEIN"/>
    <property type="match status" value="1"/>
</dbReference>
<dbReference type="EMBL" id="CAMXCT020000324">
    <property type="protein sequence ID" value="CAL1130519.1"/>
    <property type="molecule type" value="Genomic_DNA"/>
</dbReference>
<dbReference type="SUPFAM" id="SSF63748">
    <property type="entry name" value="Tudor/PWWP/MBT"/>
    <property type="match status" value="1"/>
</dbReference>
<dbReference type="InterPro" id="IPR019787">
    <property type="entry name" value="Znf_PHD-finger"/>
</dbReference>
<gene>
    <name evidence="9" type="ORF">C1SCF055_LOCUS5309</name>
</gene>
<keyword evidence="12" id="KW-1185">Reference proteome</keyword>
<evidence type="ECO:0000256" key="2">
    <source>
        <dbReference type="ARBA" id="ARBA00022723"/>
    </source>
</evidence>
<dbReference type="EMBL" id="CAMXCT030000324">
    <property type="protein sequence ID" value="CAL4764456.1"/>
    <property type="molecule type" value="Genomic_DNA"/>
</dbReference>
<dbReference type="CDD" id="cd05162">
    <property type="entry name" value="PWWP"/>
    <property type="match status" value="1"/>
</dbReference>
<dbReference type="GO" id="GO:0045814">
    <property type="term" value="P:negative regulation of gene expression, epigenetic"/>
    <property type="evidence" value="ECO:0007669"/>
    <property type="project" value="TreeGrafter"/>
</dbReference>
<keyword evidence="3 6" id="KW-0863">Zinc-finger</keyword>